<proteinExistence type="inferred from homology"/>
<comment type="function">
    <text evidence="1 7">Part of the ABC transporter complex PstSACB involved in phosphate import.</text>
</comment>
<evidence type="ECO:0000256" key="4">
    <source>
        <dbReference type="ARBA" id="ARBA00021889"/>
    </source>
</evidence>
<reference evidence="10 11" key="1">
    <citation type="journal article" date="2020" name="Microorganisms">
        <title>Osmotic Adaptation and Compatible Solute Biosynthesis of Phototrophic Bacteria as Revealed from Genome Analyses.</title>
        <authorList>
            <person name="Imhoff J.F."/>
            <person name="Rahn T."/>
            <person name="Kunzel S."/>
            <person name="Keller A."/>
            <person name="Neulinger S.C."/>
        </authorList>
    </citation>
    <scope>NUCLEOTIDE SEQUENCE [LARGE SCALE GENOMIC DNA]</scope>
    <source>
        <strain evidence="10 11">DSM 21303</strain>
    </source>
</reference>
<dbReference type="PANTHER" id="PTHR42996">
    <property type="entry name" value="PHOSPHATE-BINDING PROTEIN PSTS"/>
    <property type="match status" value="1"/>
</dbReference>
<keyword evidence="8" id="KW-0732">Signal</keyword>
<evidence type="ECO:0000256" key="2">
    <source>
        <dbReference type="ARBA" id="ARBA00008725"/>
    </source>
</evidence>
<evidence type="ECO:0000259" key="9">
    <source>
        <dbReference type="Pfam" id="PF12849"/>
    </source>
</evidence>
<dbReference type="Pfam" id="PF12849">
    <property type="entry name" value="PBP_like_2"/>
    <property type="match status" value="1"/>
</dbReference>
<evidence type="ECO:0000313" key="10">
    <source>
        <dbReference type="EMBL" id="MBK1646191.1"/>
    </source>
</evidence>
<dbReference type="RefSeq" id="WP_200389003.1">
    <property type="nucleotide sequence ID" value="NZ_NRSD01000021.1"/>
</dbReference>
<comment type="similarity">
    <text evidence="2 7">Belongs to the PstS family.</text>
</comment>
<evidence type="ECO:0000256" key="3">
    <source>
        <dbReference type="ARBA" id="ARBA00011529"/>
    </source>
</evidence>
<dbReference type="SUPFAM" id="SSF53850">
    <property type="entry name" value="Periplasmic binding protein-like II"/>
    <property type="match status" value="1"/>
</dbReference>
<comment type="caution">
    <text evidence="10">The sequence shown here is derived from an EMBL/GenBank/DDBJ whole genome shotgun (WGS) entry which is preliminary data.</text>
</comment>
<dbReference type="Proteomes" id="UP001138802">
    <property type="component" value="Unassembled WGS sequence"/>
</dbReference>
<dbReference type="AlphaFoldDB" id="A0A9X1BAQ3"/>
<keyword evidence="11" id="KW-1185">Reference proteome</keyword>
<evidence type="ECO:0000256" key="8">
    <source>
        <dbReference type="SAM" id="SignalP"/>
    </source>
</evidence>
<organism evidence="10 11">
    <name type="scientific">Thiocapsa imhoffii</name>
    <dbReference type="NCBI Taxonomy" id="382777"/>
    <lineage>
        <taxon>Bacteria</taxon>
        <taxon>Pseudomonadati</taxon>
        <taxon>Pseudomonadota</taxon>
        <taxon>Gammaproteobacteria</taxon>
        <taxon>Chromatiales</taxon>
        <taxon>Chromatiaceae</taxon>
        <taxon>Thiocapsa</taxon>
    </lineage>
</organism>
<feature type="domain" description="PBP" evidence="9">
    <location>
        <begin position="28"/>
        <end position="318"/>
    </location>
</feature>
<dbReference type="PIRSF" id="PIRSF002756">
    <property type="entry name" value="PstS"/>
    <property type="match status" value="1"/>
</dbReference>
<keyword evidence="5 7" id="KW-0813">Transport</keyword>
<evidence type="ECO:0000256" key="5">
    <source>
        <dbReference type="ARBA" id="ARBA00022448"/>
    </source>
</evidence>
<name>A0A9X1BAQ3_9GAMM</name>
<dbReference type="EMBL" id="NRSD01000021">
    <property type="protein sequence ID" value="MBK1646191.1"/>
    <property type="molecule type" value="Genomic_DNA"/>
</dbReference>
<dbReference type="NCBIfam" id="TIGR00975">
    <property type="entry name" value="3a0107s03"/>
    <property type="match status" value="1"/>
</dbReference>
<protein>
    <recommendedName>
        <fullName evidence="4 7">Phosphate-binding protein PstS</fullName>
    </recommendedName>
</protein>
<dbReference type="Gene3D" id="3.40.190.10">
    <property type="entry name" value="Periplasmic binding protein-like II"/>
    <property type="match status" value="2"/>
</dbReference>
<evidence type="ECO:0000256" key="1">
    <source>
        <dbReference type="ARBA" id="ARBA00002841"/>
    </source>
</evidence>
<dbReference type="InterPro" id="IPR024370">
    <property type="entry name" value="PBP_domain"/>
</dbReference>
<evidence type="ECO:0000256" key="7">
    <source>
        <dbReference type="PIRNR" id="PIRNR002756"/>
    </source>
</evidence>
<dbReference type="InterPro" id="IPR050962">
    <property type="entry name" value="Phosphate-bind_PstS"/>
</dbReference>
<keyword evidence="6 7" id="KW-0592">Phosphate transport</keyword>
<dbReference type="CDD" id="cd13565">
    <property type="entry name" value="PBP2_PstS"/>
    <property type="match status" value="1"/>
</dbReference>
<evidence type="ECO:0000256" key="6">
    <source>
        <dbReference type="ARBA" id="ARBA00022592"/>
    </source>
</evidence>
<dbReference type="GO" id="GO:0043190">
    <property type="term" value="C:ATP-binding cassette (ABC) transporter complex"/>
    <property type="evidence" value="ECO:0007669"/>
    <property type="project" value="InterPro"/>
</dbReference>
<dbReference type="GO" id="GO:0042301">
    <property type="term" value="F:phosphate ion binding"/>
    <property type="evidence" value="ECO:0007669"/>
    <property type="project" value="InterPro"/>
</dbReference>
<evidence type="ECO:0000313" key="11">
    <source>
        <dbReference type="Proteomes" id="UP001138802"/>
    </source>
</evidence>
<dbReference type="PANTHER" id="PTHR42996:SF1">
    <property type="entry name" value="PHOSPHATE-BINDING PROTEIN PSTS"/>
    <property type="match status" value="1"/>
</dbReference>
<feature type="chain" id="PRO_5040756513" description="Phosphate-binding protein PstS" evidence="8">
    <location>
        <begin position="29"/>
        <end position="348"/>
    </location>
</feature>
<feature type="signal peptide" evidence="8">
    <location>
        <begin position="1"/>
        <end position="28"/>
    </location>
</feature>
<gene>
    <name evidence="10" type="primary">pstS</name>
    <name evidence="10" type="ORF">CKO25_16370</name>
</gene>
<accession>A0A9X1BAQ3</accession>
<dbReference type="GO" id="GO:0035435">
    <property type="term" value="P:phosphate ion transmembrane transport"/>
    <property type="evidence" value="ECO:0007669"/>
    <property type="project" value="InterPro"/>
</dbReference>
<sequence>MPLSPVPRVLTLAFGALFCASLWQPSMASDPIKIHGAGASFPAPLYQRWFRDYFVAHPNIQVDYQPIGSGPGVNSFIEGRLDFAGSDQPLSGELAERAGDNVLQLPLTAGAVVLTYNLPGIDELRLSREALVGIFLGSVVRWNDPLILAANPGVEIPDLPIVVVTRVDASGTSLVMTRHLSAISEAFAKQVGESQSPAWPALLLERGGLIRGHGNGGVAAFVQATVGAIGYVQYAYAHLPRMQIALVENREGEFVSADSDSFQAAVENFRTKLDLSQFGDPEGAGAYPILSLSWLVTRLGGDDAKSQAMRDVLRYALTDGQAEATKLGYIPLSGQAVSLILQQLGPVD</sequence>
<comment type="subunit">
    <text evidence="3 7">The complex is composed of two ATP-binding proteins (PstB), two transmembrane proteins (PstC and PstA) and a solute-binding protein (PstS).</text>
</comment>
<dbReference type="InterPro" id="IPR005673">
    <property type="entry name" value="ABC_phos-bd_PstS"/>
</dbReference>